<sequence length="120" mass="12825">MTIYERVFDDTGRTEAAIAENGAQSYRRMIWVDEGNADTATKAAVWIAEPGTYAYEARPIAESFVVLEGEADCTVAGGEMRRIGPGDIVTIPVNAPISLTVLTPFRKFAMVVPKGGAGNA</sequence>
<dbReference type="EMBL" id="CP099968">
    <property type="protein sequence ID" value="UWL61887.1"/>
    <property type="molecule type" value="Genomic_DNA"/>
</dbReference>
<dbReference type="InterPro" id="IPR008579">
    <property type="entry name" value="UGlyAH_Cupin_dom"/>
</dbReference>
<dbReference type="RefSeq" id="WP_119039600.1">
    <property type="nucleotide sequence ID" value="NZ_CP099968.1"/>
</dbReference>
<dbReference type="Gene3D" id="2.60.120.10">
    <property type="entry name" value="Jelly Rolls"/>
    <property type="match status" value="1"/>
</dbReference>
<dbReference type="Pfam" id="PF05899">
    <property type="entry name" value="Cupin_3"/>
    <property type="match status" value="1"/>
</dbReference>
<dbReference type="SUPFAM" id="SSF51182">
    <property type="entry name" value="RmlC-like cupins"/>
    <property type="match status" value="1"/>
</dbReference>
<dbReference type="Proteomes" id="UP001058739">
    <property type="component" value="Chromosome 02"/>
</dbReference>
<evidence type="ECO:0000313" key="2">
    <source>
        <dbReference type="EMBL" id="UWL61887.1"/>
    </source>
</evidence>
<gene>
    <name evidence="2" type="ORF">NIK97_18610</name>
</gene>
<proteinExistence type="predicted"/>
<dbReference type="InterPro" id="IPR011051">
    <property type="entry name" value="RmlC_Cupin_sf"/>
</dbReference>
<reference evidence="2" key="1">
    <citation type="submission" date="2022-06" db="EMBL/GenBank/DDBJ databases">
        <title>Complete Genome Sequence of Deoxynivalenol-bioadsorption Ochrobactrum pseudintermedium ASAG-D25.</title>
        <authorList>
            <person name="Wang N."/>
        </authorList>
    </citation>
    <scope>NUCLEOTIDE SEQUENCE</scope>
    <source>
        <strain evidence="2">ASAG-D25</strain>
    </source>
</reference>
<keyword evidence="3" id="KW-1185">Reference proteome</keyword>
<evidence type="ECO:0000259" key="1">
    <source>
        <dbReference type="Pfam" id="PF05899"/>
    </source>
</evidence>
<feature type="domain" description="(S)-ureidoglycine aminohydrolase cupin" evidence="1">
    <location>
        <begin position="38"/>
        <end position="107"/>
    </location>
</feature>
<dbReference type="InterPro" id="IPR014710">
    <property type="entry name" value="RmlC-like_jellyroll"/>
</dbReference>
<accession>A0ABY5UHN9</accession>
<protein>
    <submittedName>
        <fullName evidence="2">Cupin domain-containing protein</fullName>
    </submittedName>
</protein>
<organism evidence="2 3">
    <name type="scientific">Brucella pseudintermedia</name>
    <dbReference type="NCBI Taxonomy" id="370111"/>
    <lineage>
        <taxon>Bacteria</taxon>
        <taxon>Pseudomonadati</taxon>
        <taxon>Pseudomonadota</taxon>
        <taxon>Alphaproteobacteria</taxon>
        <taxon>Hyphomicrobiales</taxon>
        <taxon>Brucellaceae</taxon>
        <taxon>Brucella/Ochrobactrum group</taxon>
        <taxon>Brucella</taxon>
    </lineage>
</organism>
<evidence type="ECO:0000313" key="3">
    <source>
        <dbReference type="Proteomes" id="UP001058739"/>
    </source>
</evidence>
<name>A0ABY5UHN9_9HYPH</name>